<keyword evidence="3" id="KW-1185">Reference proteome</keyword>
<comment type="caution">
    <text evidence="2">The sequence shown here is derived from an EMBL/GenBank/DDBJ whole genome shotgun (WGS) entry which is preliminary data.</text>
</comment>
<name>A0ABT5K8V6_9BURK</name>
<evidence type="ECO:0000313" key="2">
    <source>
        <dbReference type="EMBL" id="MDC8770362.1"/>
    </source>
</evidence>
<evidence type="ECO:0000313" key="3">
    <source>
        <dbReference type="Proteomes" id="UP001221189"/>
    </source>
</evidence>
<dbReference type="InterPro" id="IPR000297">
    <property type="entry name" value="PPIase_PpiC"/>
</dbReference>
<sequence length="292" mass="31925">MSTSPNTPSFAGLNARPASPANQASPAWLREPLLHFLVLGALLFAVDHVLVGRSDDPRKIVVGAAVDAEAKQVFAAARGREPNEQELKALRQVWLDNEVLYREGLALQVDRGDSAIRERVIFKALSVLDANTKLPAVDDKMLRAWFEKNRAKYDEPARFDFQEAALSGDNSEAAVRAFVTELNGGTPGDAKAGLRVFKGRPHSNIVQSYGPEFAKALEALPPGEWRALSTREGWRAMRLEAISPAKPANFEALRGVVLPDWTDATMAEQRSAAVRALTKKYKVIESGEASKP</sequence>
<dbReference type="EMBL" id="JAQQXT010000001">
    <property type="protein sequence ID" value="MDC8770362.1"/>
    <property type="molecule type" value="Genomic_DNA"/>
</dbReference>
<gene>
    <name evidence="2" type="ORF">PRZ03_02175</name>
</gene>
<dbReference type="GO" id="GO:0016853">
    <property type="term" value="F:isomerase activity"/>
    <property type="evidence" value="ECO:0007669"/>
    <property type="project" value="UniProtKB-KW"/>
</dbReference>
<reference evidence="2 3" key="1">
    <citation type="submission" date="2022-10" db="EMBL/GenBank/DDBJ databases">
        <title>Paucibacter sp. hw1 Genome sequencing.</title>
        <authorList>
            <person name="Park S."/>
        </authorList>
    </citation>
    <scope>NUCLEOTIDE SEQUENCE [LARGE SCALE GENOMIC DNA]</scope>
    <source>
        <strain evidence="3">hw1</strain>
    </source>
</reference>
<proteinExistence type="predicted"/>
<evidence type="ECO:0000259" key="1">
    <source>
        <dbReference type="Pfam" id="PF13145"/>
    </source>
</evidence>
<organism evidence="2 3">
    <name type="scientific">Roseateles albus</name>
    <dbReference type="NCBI Taxonomy" id="2987525"/>
    <lineage>
        <taxon>Bacteria</taxon>
        <taxon>Pseudomonadati</taxon>
        <taxon>Pseudomonadota</taxon>
        <taxon>Betaproteobacteria</taxon>
        <taxon>Burkholderiales</taxon>
        <taxon>Sphaerotilaceae</taxon>
        <taxon>Roseateles</taxon>
    </lineage>
</organism>
<feature type="domain" description="PpiC" evidence="1">
    <location>
        <begin position="137"/>
        <end position="253"/>
    </location>
</feature>
<keyword evidence="2" id="KW-0413">Isomerase</keyword>
<dbReference type="RefSeq" id="WP_273598812.1">
    <property type="nucleotide sequence ID" value="NZ_JAQQXT010000001.1"/>
</dbReference>
<dbReference type="Proteomes" id="UP001221189">
    <property type="component" value="Unassembled WGS sequence"/>
</dbReference>
<accession>A0ABT5K8V6</accession>
<protein>
    <submittedName>
        <fullName evidence="2">Peptidylprolyl isomerase</fullName>
    </submittedName>
</protein>
<dbReference type="Pfam" id="PF13145">
    <property type="entry name" value="Rotamase_2"/>
    <property type="match status" value="1"/>
</dbReference>